<dbReference type="SUPFAM" id="SSF53474">
    <property type="entry name" value="alpha/beta-Hydrolases"/>
    <property type="match status" value="1"/>
</dbReference>
<dbReference type="InterPro" id="IPR029058">
    <property type="entry name" value="AB_hydrolase_fold"/>
</dbReference>
<organism evidence="3 4">
    <name type="scientific">Alkalilimnicola ehrlichii (strain ATCC BAA-1101 / DSM 17681 / MLHE-1)</name>
    <dbReference type="NCBI Taxonomy" id="187272"/>
    <lineage>
        <taxon>Bacteria</taxon>
        <taxon>Pseudomonadati</taxon>
        <taxon>Pseudomonadota</taxon>
        <taxon>Gammaproteobacteria</taxon>
        <taxon>Chromatiales</taxon>
        <taxon>Ectothiorhodospiraceae</taxon>
        <taxon>Alkalilimnicola</taxon>
    </lineage>
</organism>
<dbReference type="Pfam" id="PF24096">
    <property type="entry name" value="DUF7379"/>
    <property type="match status" value="2"/>
</dbReference>
<keyword evidence="4" id="KW-1185">Reference proteome</keyword>
<dbReference type="Proteomes" id="UP000001962">
    <property type="component" value="Chromosome"/>
</dbReference>
<evidence type="ECO:0000259" key="1">
    <source>
        <dbReference type="Pfam" id="PF12770"/>
    </source>
</evidence>
<dbReference type="EMBL" id="CP000453">
    <property type="protein sequence ID" value="ABI56402.1"/>
    <property type="molecule type" value="Genomic_DNA"/>
</dbReference>
<dbReference type="Pfam" id="PF12770">
    <property type="entry name" value="CHAT"/>
    <property type="match status" value="1"/>
</dbReference>
<dbReference type="InterPro" id="IPR003386">
    <property type="entry name" value="LACT/PDAT_acylTrfase"/>
</dbReference>
<sequence length="1460" mass="159730">MAIHLHFVGREVESDDPDAAVFEVGSPSRSYDLSWVRRDVECDATALIEIEDDDECILWTTAEDLAEDEAARRGHLRGEGDADIALDALLAGASTSSRGVLRRFGRVVLRIFGRRVADEFAGRSAKAIAEYWEGQVTPGHGLYRCDRPEGPDAVDEAQRVRQGEGLPGDGPLLLLLHGTASSIAGSFSKLGGSPRGDEPTVWATLQAHYRAPDGRSRICAFQHPTLSASPIDNALQLVDDLPRGAELHLVTHSRGGLIGDLLCLAGQDPSALRGGLEQQYRRDEQWLAATGRDLDDPGIAALAEQDRADREALLQLLERLRDKGIRVLRYVRVACPAAGTSLASERLDRLLSLLGNLIRLLPPANGPFFNGVIRPMIRALVAQRFSPDRLPGLEAMLPHGPLVRWLNLAAPEADAELAVIAGDAEGSGLIRRLGVLLLDRLIFPGRHDLVVDTRSMYEGLRRRQGVWQYFQSRPDISHFNYFDNPDSQRALVGWLLETDDRALFRSRDAEAPSLAAETFSGVLGVSRGDPHRPLLFLLPGIMGSQLRARETRIWMVRRQILLGRITRLAYGRSGVETDGVFSRYYQPLAEYLAETHEVHVFPYDWRLSIDDAARRLAAEVRRARGSGGRPVRFVAHSMGGLVTRAMMASDPTLWAEISEQPGSRLLMLGTPNRGSFAIVEALLGHDRLVRMLALLDLPNSLNRILGLLAEYPGVMDLLPQDGELDLYDVATWSRLTHHNGRFGHVPEAERLRGARLRRDRLPARVSGNDPIVYVAGQAPLTPAGIRMDGSGDGRLRFVGTTEGDGRVTHAAGELPGVPRWFCDAVHGDLPATRSAFPAYLDLLETGRTDRLPTEPLSRRRGLGAREFLYDPSPATQPDEATLIAEALGASGDADEEAGRPGLTVSLVYADLAQARHPVLCGHAVGDVISGAEAALDEALGGALSRRYQLDRIPGRVGSTAVILPDGSQRSPVPGAVVMGLGELGELSANVIAEASYAACLDYLLAVASPSDGAWVGLSAILVGGNSPAALHEADIIRSIIQGVVRANRAMVEQANGTGVAITELEILEHDGLRFQEACQFLRADTGQLSEELGTDLVLRREERHPEPRVETGSLAARRATRRWRRLIVTEQERPPLLNYELLGLRARIPGRAVDFDPVTVARLLAEAMSDPRFDRETANALYHLLIPNHLGDQIDHFDALMLIVDERTARLPFEMLSNNRRPGARPWAVRQAMVRQFRTPEFRQTLKPVRAQSALVLGDPVTPLPELPGARAEAQAVATALLGQGYDVRLLLQPRGADVLRALFAKPWRILHVAGHGIHEAHGEAPGALRNGILLDDGALLGRPQISELPETPDFVFLNCCHLGRMVQLTAEQRVRFQHFAGTIARSFINIGVRGLVVGGWEVNDRAAQRFAEVFYQALLNGEALGLAVLRARAACWAQFPDYNTWGAYQCYGDPDLRLV</sequence>
<evidence type="ECO:0000313" key="3">
    <source>
        <dbReference type="EMBL" id="ABI56402.1"/>
    </source>
</evidence>
<dbReference type="RefSeq" id="WP_011628797.1">
    <property type="nucleotide sequence ID" value="NC_008340.1"/>
</dbReference>
<name>Q0A9T5_ALKEH</name>
<feature type="domain" description="CHAT" evidence="1">
    <location>
        <begin position="1175"/>
        <end position="1454"/>
    </location>
</feature>
<dbReference type="Gene3D" id="3.40.50.1820">
    <property type="entry name" value="alpha/beta hydrolase"/>
    <property type="match status" value="1"/>
</dbReference>
<proteinExistence type="predicted"/>
<feature type="domain" description="DUF7379" evidence="2">
    <location>
        <begin position="316"/>
        <end position="407"/>
    </location>
</feature>
<evidence type="ECO:0000313" key="4">
    <source>
        <dbReference type="Proteomes" id="UP000001962"/>
    </source>
</evidence>
<dbReference type="PANTHER" id="PTHR11440">
    <property type="entry name" value="LECITHIN-CHOLESTEROL ACYLTRANSFERASE-RELATED"/>
    <property type="match status" value="1"/>
</dbReference>
<dbReference type="eggNOG" id="COG4995">
    <property type="taxonomic scope" value="Bacteria"/>
</dbReference>
<dbReference type="eggNOG" id="COG1075">
    <property type="taxonomic scope" value="Bacteria"/>
</dbReference>
<evidence type="ECO:0000259" key="2">
    <source>
        <dbReference type="Pfam" id="PF24096"/>
    </source>
</evidence>
<dbReference type="InterPro" id="IPR055803">
    <property type="entry name" value="DUF7379"/>
</dbReference>
<dbReference type="OrthoDB" id="556502at2"/>
<dbReference type="HOGENOM" id="CLU_237995_0_0_6"/>
<gene>
    <name evidence="3" type="ordered locus">Mlg_1049</name>
</gene>
<dbReference type="Pfam" id="PF02450">
    <property type="entry name" value="LCAT"/>
    <property type="match status" value="1"/>
</dbReference>
<accession>Q0A9T5</accession>
<dbReference type="KEGG" id="aeh:Mlg_1049"/>
<feature type="domain" description="DUF7379" evidence="2">
    <location>
        <begin position="173"/>
        <end position="262"/>
    </location>
</feature>
<dbReference type="InterPro" id="IPR024983">
    <property type="entry name" value="CHAT_dom"/>
</dbReference>
<dbReference type="GO" id="GO:0006629">
    <property type="term" value="P:lipid metabolic process"/>
    <property type="evidence" value="ECO:0007669"/>
    <property type="project" value="InterPro"/>
</dbReference>
<protein>
    <submittedName>
        <fullName evidence="3">Uncharacterized protein</fullName>
    </submittedName>
</protein>
<dbReference type="GO" id="GO:0008374">
    <property type="term" value="F:O-acyltransferase activity"/>
    <property type="evidence" value="ECO:0007669"/>
    <property type="project" value="InterPro"/>
</dbReference>
<reference evidence="4" key="1">
    <citation type="submission" date="2006-08" db="EMBL/GenBank/DDBJ databases">
        <title>Complete sequence of Alkalilimnicola ehrilichei MLHE-1.</title>
        <authorList>
            <person name="Copeland A."/>
            <person name="Lucas S."/>
            <person name="Lapidus A."/>
            <person name="Barry K."/>
            <person name="Detter J.C."/>
            <person name="Glavina del Rio T."/>
            <person name="Hammon N."/>
            <person name="Israni S."/>
            <person name="Dalin E."/>
            <person name="Tice H."/>
            <person name="Pitluck S."/>
            <person name="Sims D."/>
            <person name="Brettin T."/>
            <person name="Bruce D."/>
            <person name="Han C."/>
            <person name="Tapia R."/>
            <person name="Gilna P."/>
            <person name="Schmutz J."/>
            <person name="Larimer F."/>
            <person name="Land M."/>
            <person name="Hauser L."/>
            <person name="Kyrpides N."/>
            <person name="Mikhailova N."/>
            <person name="Oremland R.S."/>
            <person name="Hoeft S.E."/>
            <person name="Switzer-Blum J."/>
            <person name="Kulp T."/>
            <person name="King G."/>
            <person name="Tabita R."/>
            <person name="Witte B."/>
            <person name="Santini J.M."/>
            <person name="Basu P."/>
            <person name="Hollibaugh J.T."/>
            <person name="Xie G."/>
            <person name="Stolz J.F."/>
            <person name="Richardson P."/>
        </authorList>
    </citation>
    <scope>NUCLEOTIDE SEQUENCE [LARGE SCALE GENOMIC DNA]</scope>
    <source>
        <strain evidence="4">ATCC BAA-1101 / DSM 17681 / MLHE-1</strain>
    </source>
</reference>